<dbReference type="Proteomes" id="UP000371977">
    <property type="component" value="Unassembled WGS sequence"/>
</dbReference>
<evidence type="ECO:0000313" key="1">
    <source>
        <dbReference type="EMBL" id="TYC48720.1"/>
    </source>
</evidence>
<protein>
    <submittedName>
        <fullName evidence="1">Uncharacterized protein</fullName>
    </submittedName>
</protein>
<dbReference type="AlphaFoldDB" id="A0A6C2C464"/>
<name>A0A6C2C464_9LACO</name>
<dbReference type="EMBL" id="SDGZ01000017">
    <property type="protein sequence ID" value="TYC48720.1"/>
    <property type="molecule type" value="Genomic_DNA"/>
</dbReference>
<dbReference type="RefSeq" id="WP_148623066.1">
    <property type="nucleotide sequence ID" value="NZ_SDGZ01000017.1"/>
</dbReference>
<organism evidence="1 2">
    <name type="scientific">Weissella muntiaci</name>
    <dbReference type="NCBI Taxonomy" id="2508881"/>
    <lineage>
        <taxon>Bacteria</taxon>
        <taxon>Bacillati</taxon>
        <taxon>Bacillota</taxon>
        <taxon>Bacilli</taxon>
        <taxon>Lactobacillales</taxon>
        <taxon>Lactobacillaceae</taxon>
        <taxon>Weissella</taxon>
    </lineage>
</organism>
<evidence type="ECO:0000313" key="2">
    <source>
        <dbReference type="Proteomes" id="UP000371977"/>
    </source>
</evidence>
<dbReference type="OrthoDB" id="6398536at2"/>
<proteinExistence type="predicted"/>
<accession>A0A6C2C464</accession>
<reference evidence="1 2" key="1">
    <citation type="submission" date="2019-01" db="EMBL/GenBank/DDBJ databases">
        <title>Weissella sp. nov., a novel lactic acid bacterium isolated from animal feces.</title>
        <authorList>
            <person name="Wang L.-T."/>
        </authorList>
    </citation>
    <scope>NUCLEOTIDE SEQUENCE [LARGE SCALE GENOMIC DNA]</scope>
    <source>
        <strain evidence="1 2">8H-2</strain>
    </source>
</reference>
<gene>
    <name evidence="1" type="ORF">ESZ50_08085</name>
</gene>
<sequence length="166" mass="19069">MSKKDVKLFIRQPLTQSGEESKAIVGAVEKIVEDIRQQNDINIDYLTGITPLSEKTFRENFENNQGVEFNPVNFRNYRLGQLDQADAFLYIRTAMSESGAFEISYNVNARPKAPMFFAIWKGAPIKTTLLRQLDDVLDVTYVEFDDPEEVRGPLTDFLVRIDKQIQ</sequence>
<comment type="caution">
    <text evidence="1">The sequence shown here is derived from an EMBL/GenBank/DDBJ whole genome shotgun (WGS) entry which is preliminary data.</text>
</comment>
<keyword evidence="2" id="KW-1185">Reference proteome</keyword>